<dbReference type="Pfam" id="PF00488">
    <property type="entry name" value="MutS_V"/>
    <property type="match status" value="1"/>
</dbReference>
<evidence type="ECO:0000259" key="4">
    <source>
        <dbReference type="SMART" id="SM00534"/>
    </source>
</evidence>
<dbReference type="Gene3D" id="3.40.50.300">
    <property type="entry name" value="P-loop containing nucleotide triphosphate hydrolases"/>
    <property type="match status" value="1"/>
</dbReference>
<dbReference type="InterPro" id="IPR027417">
    <property type="entry name" value="P-loop_NTPase"/>
</dbReference>
<dbReference type="SUPFAM" id="SSF52540">
    <property type="entry name" value="P-loop containing nucleoside triphosphate hydrolases"/>
    <property type="match status" value="1"/>
</dbReference>
<dbReference type="GO" id="GO:0005524">
    <property type="term" value="F:ATP binding"/>
    <property type="evidence" value="ECO:0007669"/>
    <property type="project" value="UniProtKB-KW"/>
</dbReference>
<dbReference type="Gene3D" id="1.10.1420.10">
    <property type="match status" value="1"/>
</dbReference>
<gene>
    <name evidence="5" type="ORF">SAMN05660461_0564</name>
</gene>
<evidence type="ECO:0000256" key="1">
    <source>
        <dbReference type="ARBA" id="ARBA00022741"/>
    </source>
</evidence>
<keyword evidence="3" id="KW-0238">DNA-binding</keyword>
<evidence type="ECO:0000256" key="2">
    <source>
        <dbReference type="ARBA" id="ARBA00022840"/>
    </source>
</evidence>
<dbReference type="SMART" id="SM00534">
    <property type="entry name" value="MUTSac"/>
    <property type="match status" value="1"/>
</dbReference>
<accession>A0A1T5N6S4</accession>
<dbReference type="GO" id="GO:0006298">
    <property type="term" value="P:mismatch repair"/>
    <property type="evidence" value="ECO:0007669"/>
    <property type="project" value="InterPro"/>
</dbReference>
<dbReference type="InterPro" id="IPR000432">
    <property type="entry name" value="DNA_mismatch_repair_MutS_C"/>
</dbReference>
<feature type="domain" description="DNA mismatch repair proteins mutS family" evidence="4">
    <location>
        <begin position="258"/>
        <end position="440"/>
    </location>
</feature>
<dbReference type="STRING" id="393003.SAMN05660461_0564"/>
<keyword evidence="1" id="KW-0547">Nucleotide-binding</keyword>
<dbReference type="AlphaFoldDB" id="A0A1T5N6S4"/>
<organism evidence="5 6">
    <name type="scientific">Chitinophaga ginsengisegetis</name>
    <dbReference type="NCBI Taxonomy" id="393003"/>
    <lineage>
        <taxon>Bacteria</taxon>
        <taxon>Pseudomonadati</taxon>
        <taxon>Bacteroidota</taxon>
        <taxon>Chitinophagia</taxon>
        <taxon>Chitinophagales</taxon>
        <taxon>Chitinophagaceae</taxon>
        <taxon>Chitinophaga</taxon>
    </lineage>
</organism>
<dbReference type="PANTHER" id="PTHR11361:SF99">
    <property type="entry name" value="DNA MISMATCH REPAIR PROTEIN"/>
    <property type="match status" value="1"/>
</dbReference>
<dbReference type="SUPFAM" id="SSF48334">
    <property type="entry name" value="DNA repair protein MutS, domain III"/>
    <property type="match status" value="1"/>
</dbReference>
<dbReference type="InterPro" id="IPR045076">
    <property type="entry name" value="MutS"/>
</dbReference>
<proteinExistence type="predicted"/>
<evidence type="ECO:0000313" key="6">
    <source>
        <dbReference type="Proteomes" id="UP000190166"/>
    </source>
</evidence>
<keyword evidence="2" id="KW-0067">ATP-binding</keyword>
<reference evidence="5 6" key="1">
    <citation type="submission" date="2017-02" db="EMBL/GenBank/DDBJ databases">
        <authorList>
            <person name="Peterson S.W."/>
        </authorList>
    </citation>
    <scope>NUCLEOTIDE SEQUENCE [LARGE SCALE GENOMIC DNA]</scope>
    <source>
        <strain evidence="5 6">DSM 18108</strain>
    </source>
</reference>
<evidence type="ECO:0000256" key="3">
    <source>
        <dbReference type="ARBA" id="ARBA00023125"/>
    </source>
</evidence>
<evidence type="ECO:0000313" key="5">
    <source>
        <dbReference type="EMBL" id="SKC95933.1"/>
    </source>
</evidence>
<name>A0A1T5N6S4_9BACT</name>
<protein>
    <submittedName>
        <fullName evidence="5">MutS domain III</fullName>
    </submittedName>
</protein>
<dbReference type="PANTHER" id="PTHR11361">
    <property type="entry name" value="DNA MISMATCH REPAIR PROTEIN MUTS FAMILY MEMBER"/>
    <property type="match status" value="1"/>
</dbReference>
<dbReference type="InterPro" id="IPR036187">
    <property type="entry name" value="DNA_mismatch_repair_MutS_sf"/>
</dbReference>
<dbReference type="GO" id="GO:0030983">
    <property type="term" value="F:mismatched DNA binding"/>
    <property type="evidence" value="ECO:0007669"/>
    <property type="project" value="InterPro"/>
</dbReference>
<dbReference type="GO" id="GO:0140664">
    <property type="term" value="F:ATP-dependent DNA damage sensor activity"/>
    <property type="evidence" value="ECO:0007669"/>
    <property type="project" value="InterPro"/>
</dbReference>
<dbReference type="Proteomes" id="UP000190166">
    <property type="component" value="Unassembled WGS sequence"/>
</dbReference>
<dbReference type="RefSeq" id="WP_079467891.1">
    <property type="nucleotide sequence ID" value="NZ_FUZZ01000001.1"/>
</dbReference>
<sequence length="443" mass="49993">MSFLADKQTLDDLNIPGRYNNKSIYRIFDSVITNGGRKLLDDMFRQPLTDPVAINERSSIFQYFGQNPVAFPFSGEAFHVVENYLTTGAATNMPAAAWNIVSRKLLKTVIRDTGYDLLVAGLGNTIALLTAFRDFVYKLEQQGAYSPVQEHFEKVRQIFNDRRLQWLWEETDVKQLSLLKLIKYDYQLRTGCLGEMKTLIDIIYQFDVYIAVSTVARTKHFCYAKALPKHKNVLNISGLFHPSVEHAVSNNISFDPGSNVAFLTGANMAGKSTFMKSFGIAVYLSHMGFPVPATEMEFSVKDGLFSTINVPDSLEHGYSHFYAEVLRVKSVAEQVGESKDLVVIFDELFKGTNVKDAFDATLAITAAFSENKHCFFIISSHIIEVGEALKERGGSFRFLYLPTVMEGNVPRYTYQLKEGITADRHGMIIIENEGLIELIRKRD</sequence>
<keyword evidence="6" id="KW-1185">Reference proteome</keyword>
<dbReference type="EMBL" id="FUZZ01000001">
    <property type="protein sequence ID" value="SKC95933.1"/>
    <property type="molecule type" value="Genomic_DNA"/>
</dbReference>